<feature type="region of interest" description="Disordered" evidence="2">
    <location>
        <begin position="231"/>
        <end position="261"/>
    </location>
</feature>
<feature type="compositionally biased region" description="Polar residues" evidence="2">
    <location>
        <begin position="231"/>
        <end position="242"/>
    </location>
</feature>
<dbReference type="EMBL" id="KI926562">
    <property type="protein sequence ID" value="ETW33696.1"/>
    <property type="molecule type" value="Genomic_DNA"/>
</dbReference>
<evidence type="ECO:0000256" key="1">
    <source>
        <dbReference type="SAM" id="Coils"/>
    </source>
</evidence>
<feature type="compositionally biased region" description="Basic and acidic residues" evidence="2">
    <location>
        <begin position="243"/>
        <end position="261"/>
    </location>
</feature>
<dbReference type="eggNOG" id="ENOG502QXUX">
    <property type="taxonomic scope" value="Eukaryota"/>
</dbReference>
<name>A0A024W0L3_PLAFA</name>
<feature type="region of interest" description="Disordered" evidence="2">
    <location>
        <begin position="349"/>
        <end position="369"/>
    </location>
</feature>
<organism evidence="3 4">
    <name type="scientific">Plasmodium falciparum Tanzania</name>
    <name type="common">2000708</name>
    <dbReference type="NCBI Taxonomy" id="1036725"/>
    <lineage>
        <taxon>Eukaryota</taxon>
        <taxon>Sar</taxon>
        <taxon>Alveolata</taxon>
        <taxon>Apicomplexa</taxon>
        <taxon>Aconoidasida</taxon>
        <taxon>Haemosporida</taxon>
        <taxon>Plasmodiidae</taxon>
        <taxon>Plasmodium</taxon>
        <taxon>Plasmodium (Laverania)</taxon>
    </lineage>
</organism>
<reference evidence="3 4" key="2">
    <citation type="submission" date="2013-02" db="EMBL/GenBank/DDBJ databases">
        <title>The Genome Sequence of Plasmodium falciparum Tanzania (2000708).</title>
        <authorList>
            <consortium name="The Broad Institute Genome Sequencing Platform"/>
            <consortium name="The Broad Institute Genome Sequencing Center for Infectious Disease"/>
            <person name="Neafsey D."/>
            <person name="Cheeseman I."/>
            <person name="Volkman S."/>
            <person name="Adams J."/>
            <person name="Walker B."/>
            <person name="Young S.K."/>
            <person name="Zeng Q."/>
            <person name="Gargeya S."/>
            <person name="Fitzgerald M."/>
            <person name="Haas B."/>
            <person name="Abouelleil A."/>
            <person name="Alvarado L."/>
            <person name="Arachchi H.M."/>
            <person name="Berlin A.M."/>
            <person name="Chapman S.B."/>
            <person name="Dewar J."/>
            <person name="Goldberg J."/>
            <person name="Griggs A."/>
            <person name="Gujja S."/>
            <person name="Hansen M."/>
            <person name="Howarth C."/>
            <person name="Imamovic A."/>
            <person name="Larimer J."/>
            <person name="McCowan C."/>
            <person name="Murphy C."/>
            <person name="Neiman D."/>
            <person name="Pearson M."/>
            <person name="Priest M."/>
            <person name="Roberts A."/>
            <person name="Saif S."/>
            <person name="Shea T."/>
            <person name="Sisk P."/>
            <person name="Sykes S."/>
            <person name="Wortman J."/>
            <person name="Nusbaum C."/>
            <person name="Birren B."/>
        </authorList>
    </citation>
    <scope>NUCLEOTIDE SEQUENCE [LARGE SCALE GENOMIC DNA]</scope>
    <source>
        <strain evidence="4">Tanzania (2000708)</strain>
    </source>
</reference>
<dbReference type="Proteomes" id="UP000030708">
    <property type="component" value="Unassembled WGS sequence"/>
</dbReference>
<evidence type="ECO:0000313" key="4">
    <source>
        <dbReference type="Proteomes" id="UP000030708"/>
    </source>
</evidence>
<evidence type="ECO:0000256" key="2">
    <source>
        <dbReference type="SAM" id="MobiDB-lite"/>
    </source>
</evidence>
<sequence>MNKKKKKRTPKPINLNELEEKINILNFMKNDFEIVLQKENEKHSEVSIQYTNKEESSTLERERINIILKELIISCNEKKEHLNNYIKVAKDIIQKNNETIEKEKNDIDKLILQKDEQIKDVEKKIVIVQNFYKDINKGIIQLINNLEVYLRNKMNINIDIKKMNDKTIELTNVQKLNKQQECKENEFKNILYMSIDKYNEQISIIRTFIKKIKLKQEIDVIKEDNIINTNDDILREPSNNTNEQKEQSHKYDYSHDENENNNFRKYEMINIEEENDKENNLEKEQLHNLQDDKKNYTLKKNINETLLSSLDDDESKFSSSNSDTTKSFEVYKNKEKDKDKEIYNYLYSEEETYEQKKNNESSNSDDDDNKKEHFIKKFTTLKTNKNILNEDVQFLMDKIKKIDYDYISYFEKKLKYK</sequence>
<gene>
    <name evidence="3" type="ORF">PFTANZ_05559</name>
</gene>
<feature type="coiled-coil region" evidence="1">
    <location>
        <begin position="93"/>
        <end position="120"/>
    </location>
</feature>
<proteinExistence type="predicted"/>
<accession>A0A024W0L3</accession>
<protein>
    <submittedName>
        <fullName evidence="3">Uncharacterized protein</fullName>
    </submittedName>
</protein>
<evidence type="ECO:0000313" key="3">
    <source>
        <dbReference type="EMBL" id="ETW33696.1"/>
    </source>
</evidence>
<dbReference type="OrthoDB" id="372258at2759"/>
<keyword evidence="1" id="KW-0175">Coiled coil</keyword>
<reference evidence="3 4" key="1">
    <citation type="submission" date="2013-02" db="EMBL/GenBank/DDBJ databases">
        <title>The Genome Annotation of Plasmodium falciparum Tanzania (2000708).</title>
        <authorList>
            <consortium name="The Broad Institute Genome Sequencing Platform"/>
            <consortium name="The Broad Institute Genome Sequencing Center for Infectious Disease"/>
            <person name="Neafsey D."/>
            <person name="Hoffman S."/>
            <person name="Volkman S."/>
            <person name="Rosenthal P."/>
            <person name="Walker B."/>
            <person name="Young S.K."/>
            <person name="Zeng Q."/>
            <person name="Gargeya S."/>
            <person name="Fitzgerald M."/>
            <person name="Haas B."/>
            <person name="Abouelleil A."/>
            <person name="Allen A.W."/>
            <person name="Alvarado L."/>
            <person name="Arachchi H.M."/>
            <person name="Berlin A.M."/>
            <person name="Chapman S.B."/>
            <person name="Gainer-Dewar J."/>
            <person name="Goldberg J."/>
            <person name="Griggs A."/>
            <person name="Gujja S."/>
            <person name="Hansen M."/>
            <person name="Howarth C."/>
            <person name="Imamovic A."/>
            <person name="Ireland A."/>
            <person name="Larimer J."/>
            <person name="McCowan C."/>
            <person name="Murphy C."/>
            <person name="Pearson M."/>
            <person name="Poon T.W."/>
            <person name="Priest M."/>
            <person name="Roberts A."/>
            <person name="Saif S."/>
            <person name="Shea T."/>
            <person name="Sisk P."/>
            <person name="Sykes S."/>
            <person name="Wortman J."/>
            <person name="Nusbaum C."/>
            <person name="Birren B."/>
        </authorList>
    </citation>
    <scope>NUCLEOTIDE SEQUENCE [LARGE SCALE GENOMIC DNA]</scope>
    <source>
        <strain evidence="4">Tanzania (2000708)</strain>
    </source>
</reference>
<dbReference type="AlphaFoldDB" id="A0A024W0L3"/>